<dbReference type="AlphaFoldDB" id="A0A5E7IEY0"/>
<gene>
    <name evidence="2" type="ORF">PS896_01495</name>
</gene>
<dbReference type="SUPFAM" id="SSF81901">
    <property type="entry name" value="HCP-like"/>
    <property type="match status" value="1"/>
</dbReference>
<evidence type="ECO:0000256" key="1">
    <source>
        <dbReference type="SAM" id="SignalP"/>
    </source>
</evidence>
<dbReference type="InterPro" id="IPR011990">
    <property type="entry name" value="TPR-like_helical_dom_sf"/>
</dbReference>
<feature type="chain" id="PRO_5022814051" description="Sel1 repeat family protein" evidence="1">
    <location>
        <begin position="21"/>
        <end position="295"/>
    </location>
</feature>
<feature type="signal peptide" evidence="1">
    <location>
        <begin position="1"/>
        <end position="20"/>
    </location>
</feature>
<dbReference type="Proteomes" id="UP000377224">
    <property type="component" value="Unassembled WGS sequence"/>
</dbReference>
<dbReference type="SMART" id="SM00671">
    <property type="entry name" value="SEL1"/>
    <property type="match status" value="3"/>
</dbReference>
<organism evidence="2 3">
    <name type="scientific">Pseudomonas fluorescens</name>
    <dbReference type="NCBI Taxonomy" id="294"/>
    <lineage>
        <taxon>Bacteria</taxon>
        <taxon>Pseudomonadati</taxon>
        <taxon>Pseudomonadota</taxon>
        <taxon>Gammaproteobacteria</taxon>
        <taxon>Pseudomonadales</taxon>
        <taxon>Pseudomonadaceae</taxon>
        <taxon>Pseudomonas</taxon>
    </lineage>
</organism>
<evidence type="ECO:0000313" key="2">
    <source>
        <dbReference type="EMBL" id="VVO74222.1"/>
    </source>
</evidence>
<dbReference type="Gene3D" id="1.25.40.10">
    <property type="entry name" value="Tetratricopeptide repeat domain"/>
    <property type="match status" value="1"/>
</dbReference>
<dbReference type="Pfam" id="PF08238">
    <property type="entry name" value="Sel1"/>
    <property type="match status" value="3"/>
</dbReference>
<proteinExistence type="predicted"/>
<accession>A0A5E7IEY0</accession>
<keyword evidence="1" id="KW-0732">Signal</keyword>
<evidence type="ECO:0000313" key="3">
    <source>
        <dbReference type="Proteomes" id="UP000377224"/>
    </source>
</evidence>
<sequence precursor="true">MNYMSKAVAFLALATLVAGCKSTPPNPQEESLTGTRCMAFSSVKDLSTEHLDYVREASSNGNLKCKIALGVLYEFGRGGLSPDVRKARALYESVAVVDGAGYEQLARMADEGSGQAPDAVEARRLYQLALAHRQSVYSEFVLARLMEAGRGGPQDLSGALTHYLNATQRIDDEAWAGVQRVRAQVLTLTTEQTQRYNEKWYDGVGNSLAAAIHDTELLLNRQIKPGTASKPVTLEAKGKPGSLVPHITLVESSGNNDVDQAVVKALSEYRYPAQPILKAGQESWSSEFPVKVGVN</sequence>
<reference evidence="2 3" key="1">
    <citation type="submission" date="2019-09" db="EMBL/GenBank/DDBJ databases">
        <authorList>
            <person name="Chandra G."/>
            <person name="Truman W A."/>
        </authorList>
    </citation>
    <scope>NUCLEOTIDE SEQUENCE [LARGE SCALE GENOMIC DNA]</scope>
    <source>
        <strain evidence="2">PS896</strain>
    </source>
</reference>
<evidence type="ECO:0008006" key="4">
    <source>
        <dbReference type="Google" id="ProtNLM"/>
    </source>
</evidence>
<name>A0A5E7IEY0_PSEFL</name>
<protein>
    <recommendedName>
        <fullName evidence="4">Sel1 repeat family protein</fullName>
    </recommendedName>
</protein>
<dbReference type="PROSITE" id="PS51257">
    <property type="entry name" value="PROKAR_LIPOPROTEIN"/>
    <property type="match status" value="1"/>
</dbReference>
<dbReference type="InterPro" id="IPR006597">
    <property type="entry name" value="Sel1-like"/>
</dbReference>
<dbReference type="EMBL" id="CABVIN010000001">
    <property type="protein sequence ID" value="VVO74222.1"/>
    <property type="molecule type" value="Genomic_DNA"/>
</dbReference>